<evidence type="ECO:0008006" key="3">
    <source>
        <dbReference type="Google" id="ProtNLM"/>
    </source>
</evidence>
<protein>
    <recommendedName>
        <fullName evidence="3">SWIM-type domain-containing protein</fullName>
    </recommendedName>
</protein>
<reference evidence="1 2" key="1">
    <citation type="submission" date="2022-10" db="EMBL/GenBank/DDBJ databases">
        <title>The complete genomes of actinobacterial strains from the NBC collection.</title>
        <authorList>
            <person name="Joergensen T.S."/>
            <person name="Alvarez Arevalo M."/>
            <person name="Sterndorff E.B."/>
            <person name="Faurdal D."/>
            <person name="Vuksanovic O."/>
            <person name="Mourched A.-S."/>
            <person name="Charusanti P."/>
            <person name="Shaw S."/>
            <person name="Blin K."/>
            <person name="Weber T."/>
        </authorList>
    </citation>
    <scope>NUCLEOTIDE SEQUENCE [LARGE SCALE GENOMIC DNA]</scope>
    <source>
        <strain evidence="1 2">NBC_00396</strain>
    </source>
</reference>
<evidence type="ECO:0000313" key="2">
    <source>
        <dbReference type="Proteomes" id="UP001346877"/>
    </source>
</evidence>
<accession>A0ABZ1PHS1</accession>
<proteinExistence type="predicted"/>
<sequence length="92" mass="10306">MTITGRTPDGEIRLLLATDDNGSQAQIARLYHVRARLRRIPAYLQRIGTMSVHCLGGATSHPDRHSWRLAVDCSCDYRLGGNLPVHCRHILC</sequence>
<dbReference type="Proteomes" id="UP001346877">
    <property type="component" value="Chromosome"/>
</dbReference>
<evidence type="ECO:0000313" key="1">
    <source>
        <dbReference type="EMBL" id="WUI83673.1"/>
    </source>
</evidence>
<dbReference type="RefSeq" id="WP_328372931.1">
    <property type="nucleotide sequence ID" value="NZ_CP107936.1"/>
</dbReference>
<name>A0ABZ1PHS1_9ACTN</name>
<organism evidence="1 2">
    <name type="scientific">Micromonospora zamorensis</name>
    <dbReference type="NCBI Taxonomy" id="709883"/>
    <lineage>
        <taxon>Bacteria</taxon>
        <taxon>Bacillati</taxon>
        <taxon>Actinomycetota</taxon>
        <taxon>Actinomycetes</taxon>
        <taxon>Micromonosporales</taxon>
        <taxon>Micromonosporaceae</taxon>
        <taxon>Micromonospora</taxon>
    </lineage>
</organism>
<dbReference type="EMBL" id="CP107941">
    <property type="protein sequence ID" value="WUI83673.1"/>
    <property type="molecule type" value="Genomic_DNA"/>
</dbReference>
<gene>
    <name evidence="1" type="ORF">OG375_04785</name>
</gene>
<keyword evidence="2" id="KW-1185">Reference proteome</keyword>